<dbReference type="Proteomes" id="UP001642464">
    <property type="component" value="Unassembled WGS sequence"/>
</dbReference>
<comment type="caution">
    <text evidence="1">The sequence shown here is derived from an EMBL/GenBank/DDBJ whole genome shotgun (WGS) entry which is preliminary data.</text>
</comment>
<evidence type="ECO:0000313" key="2">
    <source>
        <dbReference type="Proteomes" id="UP001642464"/>
    </source>
</evidence>
<gene>
    <name evidence="1" type="ORF">SCF082_LOCUS30515</name>
</gene>
<reference evidence="1 2" key="1">
    <citation type="submission" date="2024-02" db="EMBL/GenBank/DDBJ databases">
        <authorList>
            <person name="Chen Y."/>
            <person name="Shah S."/>
            <person name="Dougan E. K."/>
            <person name="Thang M."/>
            <person name="Chan C."/>
        </authorList>
    </citation>
    <scope>NUCLEOTIDE SEQUENCE [LARGE SCALE GENOMIC DNA]</scope>
</reference>
<proteinExistence type="predicted"/>
<accession>A0ABP0MZN5</accession>
<evidence type="ECO:0000313" key="1">
    <source>
        <dbReference type="EMBL" id="CAK9056663.1"/>
    </source>
</evidence>
<keyword evidence="2" id="KW-1185">Reference proteome</keyword>
<feature type="non-terminal residue" evidence="1">
    <location>
        <position position="79"/>
    </location>
</feature>
<name>A0ABP0MZN5_9DINO</name>
<protein>
    <submittedName>
        <fullName evidence="1">Uncharacterized protein</fullName>
    </submittedName>
</protein>
<dbReference type="EMBL" id="CAXAMM010025224">
    <property type="protein sequence ID" value="CAK9056663.1"/>
    <property type="molecule type" value="Genomic_DNA"/>
</dbReference>
<organism evidence="1 2">
    <name type="scientific">Durusdinium trenchii</name>
    <dbReference type="NCBI Taxonomy" id="1381693"/>
    <lineage>
        <taxon>Eukaryota</taxon>
        <taxon>Sar</taxon>
        <taxon>Alveolata</taxon>
        <taxon>Dinophyceae</taxon>
        <taxon>Suessiales</taxon>
        <taxon>Symbiodiniaceae</taxon>
        <taxon>Durusdinium</taxon>
    </lineage>
</organism>
<sequence length="79" mass="9328">MAQVLPQWHWQTLDEDYLALRGFWLREHGAFGYEHTSERPPFTRVQKTKETGASVYFLVLESTSRAAFEAVLVRRTRRT</sequence>